<reference evidence="10" key="1">
    <citation type="submission" date="2013-08" db="EMBL/GenBank/DDBJ databases">
        <authorList>
            <person name="Mendez C."/>
            <person name="Richter M."/>
            <person name="Ferrer M."/>
            <person name="Sanchez J."/>
        </authorList>
    </citation>
    <scope>NUCLEOTIDE SEQUENCE</scope>
</reference>
<dbReference type="Pfam" id="PF03814">
    <property type="entry name" value="KdpA"/>
    <property type="match status" value="1"/>
</dbReference>
<keyword evidence="4 9" id="KW-0812">Transmembrane</keyword>
<keyword evidence="2" id="KW-1003">Cell membrane</keyword>
<dbReference type="PANTHER" id="PTHR30607">
    <property type="entry name" value="POTASSIUM-TRANSPORTING ATPASE A CHAIN"/>
    <property type="match status" value="1"/>
</dbReference>
<dbReference type="GO" id="GO:0005886">
    <property type="term" value="C:plasma membrane"/>
    <property type="evidence" value="ECO:0007669"/>
    <property type="project" value="TreeGrafter"/>
</dbReference>
<gene>
    <name evidence="10" type="ORF">B1B_03959</name>
</gene>
<evidence type="ECO:0000256" key="7">
    <source>
        <dbReference type="ARBA" id="ARBA00023065"/>
    </source>
</evidence>
<accession>T1BQQ4</accession>
<evidence type="ECO:0000256" key="8">
    <source>
        <dbReference type="ARBA" id="ARBA00023136"/>
    </source>
</evidence>
<keyword evidence="6 9" id="KW-1133">Transmembrane helix</keyword>
<keyword evidence="7" id="KW-0406">Ion transport</keyword>
<proteinExistence type="predicted"/>
<dbReference type="GO" id="GO:0008556">
    <property type="term" value="F:P-type potassium transmembrane transporter activity"/>
    <property type="evidence" value="ECO:0007669"/>
    <property type="project" value="InterPro"/>
</dbReference>
<feature type="non-terminal residue" evidence="10">
    <location>
        <position position="117"/>
    </location>
</feature>
<dbReference type="AlphaFoldDB" id="T1BQQ4"/>
<organism evidence="10">
    <name type="scientific">mine drainage metagenome</name>
    <dbReference type="NCBI Taxonomy" id="410659"/>
    <lineage>
        <taxon>unclassified sequences</taxon>
        <taxon>metagenomes</taxon>
        <taxon>ecological metagenomes</taxon>
    </lineage>
</organism>
<protein>
    <submittedName>
        <fullName evidence="10">Potassium-transporting ATPase, A subunit</fullName>
    </submittedName>
</protein>
<dbReference type="EMBL" id="AUZY01002467">
    <property type="protein sequence ID" value="EQD72182.1"/>
    <property type="molecule type" value="Genomic_DNA"/>
</dbReference>
<evidence type="ECO:0000313" key="10">
    <source>
        <dbReference type="EMBL" id="EQD72182.1"/>
    </source>
</evidence>
<evidence type="ECO:0000256" key="9">
    <source>
        <dbReference type="SAM" id="Phobius"/>
    </source>
</evidence>
<comment type="caution">
    <text evidence="10">The sequence shown here is derived from an EMBL/GenBank/DDBJ whole genome shotgun (WGS) entry which is preliminary data.</text>
</comment>
<evidence type="ECO:0000256" key="5">
    <source>
        <dbReference type="ARBA" id="ARBA00022958"/>
    </source>
</evidence>
<dbReference type="InterPro" id="IPR004623">
    <property type="entry name" value="KdpA"/>
</dbReference>
<feature type="transmembrane region" description="Helical" evidence="9">
    <location>
        <begin position="46"/>
        <end position="64"/>
    </location>
</feature>
<keyword evidence="3" id="KW-0633">Potassium transport</keyword>
<evidence type="ECO:0000256" key="4">
    <source>
        <dbReference type="ARBA" id="ARBA00022692"/>
    </source>
</evidence>
<keyword evidence="5" id="KW-0630">Potassium</keyword>
<keyword evidence="1" id="KW-0813">Transport</keyword>
<feature type="non-terminal residue" evidence="10">
    <location>
        <position position="1"/>
    </location>
</feature>
<dbReference type="PANTHER" id="PTHR30607:SF2">
    <property type="entry name" value="POTASSIUM-TRANSPORTING ATPASE POTASSIUM-BINDING SUBUNIT"/>
    <property type="match status" value="1"/>
</dbReference>
<evidence type="ECO:0000256" key="3">
    <source>
        <dbReference type="ARBA" id="ARBA00022538"/>
    </source>
</evidence>
<evidence type="ECO:0000256" key="2">
    <source>
        <dbReference type="ARBA" id="ARBA00022475"/>
    </source>
</evidence>
<evidence type="ECO:0000256" key="6">
    <source>
        <dbReference type="ARBA" id="ARBA00022989"/>
    </source>
</evidence>
<sequence>ANAAMPYANPSAASNLLEIGLMLLIPMSTPFAFAEIVRRPGEGLPFVGTILIVLLVGLGLFFFFQAGPNPSLLGVHGLTQGSLAYPTFGMESRLSFSESSTFQLVSVYTNTGANNLA</sequence>
<reference evidence="10" key="2">
    <citation type="journal article" date="2014" name="ISME J.">
        <title>Microbial stratification in low pH oxic and suboxic macroscopic growths along an acid mine drainage.</title>
        <authorList>
            <person name="Mendez-Garcia C."/>
            <person name="Mesa V."/>
            <person name="Sprenger R.R."/>
            <person name="Richter M."/>
            <person name="Diez M.S."/>
            <person name="Solano J."/>
            <person name="Bargiela R."/>
            <person name="Golyshina O.V."/>
            <person name="Manteca A."/>
            <person name="Ramos J.L."/>
            <person name="Gallego J.R."/>
            <person name="Llorente I."/>
            <person name="Martins Dos Santos V.A."/>
            <person name="Jensen O.N."/>
            <person name="Pelaez A.I."/>
            <person name="Sanchez J."/>
            <person name="Ferrer M."/>
        </authorList>
    </citation>
    <scope>NUCLEOTIDE SEQUENCE</scope>
</reference>
<evidence type="ECO:0000256" key="1">
    <source>
        <dbReference type="ARBA" id="ARBA00022448"/>
    </source>
</evidence>
<feature type="transmembrane region" description="Helical" evidence="9">
    <location>
        <begin position="12"/>
        <end position="34"/>
    </location>
</feature>
<keyword evidence="8 9" id="KW-0472">Membrane</keyword>
<name>T1BQQ4_9ZZZZ</name>